<organism evidence="1">
    <name type="scientific">uncultured Caudovirales phage</name>
    <dbReference type="NCBI Taxonomy" id="2100421"/>
    <lineage>
        <taxon>Viruses</taxon>
        <taxon>Duplodnaviria</taxon>
        <taxon>Heunggongvirae</taxon>
        <taxon>Uroviricota</taxon>
        <taxon>Caudoviricetes</taxon>
        <taxon>Peduoviridae</taxon>
        <taxon>Maltschvirus</taxon>
        <taxon>Maltschvirus maltsch</taxon>
    </lineage>
</organism>
<evidence type="ECO:0000313" key="1">
    <source>
        <dbReference type="EMBL" id="CAB4136912.1"/>
    </source>
</evidence>
<dbReference type="EMBL" id="LR796326">
    <property type="protein sequence ID" value="CAB4136912.1"/>
    <property type="molecule type" value="Genomic_DNA"/>
</dbReference>
<accession>A0A6J5LT23</accession>
<protein>
    <submittedName>
        <fullName evidence="1">Uncharacterized protein</fullName>
    </submittedName>
</protein>
<proteinExistence type="predicted"/>
<name>A0A6J5LT23_9CAUD</name>
<reference evidence="1" key="1">
    <citation type="submission" date="2020-04" db="EMBL/GenBank/DDBJ databases">
        <authorList>
            <person name="Chiriac C."/>
            <person name="Salcher M."/>
            <person name="Ghai R."/>
            <person name="Kavagutti S V."/>
        </authorList>
    </citation>
    <scope>NUCLEOTIDE SEQUENCE</scope>
</reference>
<sequence>MCFELGRFPYELPDGLPDEQVDLMLAYLAVRAEQERATSSERHIERARGAEADMQAAEAAAWKTTRKAVLGG</sequence>
<gene>
    <name evidence="1" type="ORF">UFOVP314_42</name>
</gene>